<feature type="domain" description="COP9 signalosome complex subunit 3 N-terminal helical repeats" evidence="2">
    <location>
        <begin position="51"/>
        <end position="213"/>
    </location>
</feature>
<name>A0A9W8LIS4_9FUNG</name>
<dbReference type="PANTHER" id="PTHR10758">
    <property type="entry name" value="26S PROTEASOME NON-ATPASE REGULATORY SUBUNIT 3/COP9 SIGNALOSOME COMPLEX SUBUNIT 3"/>
    <property type="match status" value="1"/>
</dbReference>
<comment type="caution">
    <text evidence="3">The sequence shown here is derived from an EMBL/GenBank/DDBJ whole genome shotgun (WGS) entry which is preliminary data.</text>
</comment>
<accession>A0A9W8LIS4</accession>
<dbReference type="GO" id="GO:0006511">
    <property type="term" value="P:ubiquitin-dependent protein catabolic process"/>
    <property type="evidence" value="ECO:0007669"/>
    <property type="project" value="TreeGrafter"/>
</dbReference>
<dbReference type="Pfam" id="PF22788">
    <property type="entry name" value="COP9_hel_rpt"/>
    <property type="match status" value="1"/>
</dbReference>
<keyword evidence="4" id="KW-1185">Reference proteome</keyword>
<evidence type="ECO:0000256" key="1">
    <source>
        <dbReference type="ARBA" id="ARBA00022490"/>
    </source>
</evidence>
<dbReference type="InterPro" id="IPR055089">
    <property type="entry name" value="COP9_N"/>
</dbReference>
<protein>
    <recommendedName>
        <fullName evidence="2">COP9 signalosome complex subunit 3 N-terminal helical repeats domain-containing protein</fullName>
    </recommendedName>
</protein>
<organism evidence="3 4">
    <name type="scientific">Coemansia interrupta</name>
    <dbReference type="NCBI Taxonomy" id="1126814"/>
    <lineage>
        <taxon>Eukaryota</taxon>
        <taxon>Fungi</taxon>
        <taxon>Fungi incertae sedis</taxon>
        <taxon>Zoopagomycota</taxon>
        <taxon>Kickxellomycotina</taxon>
        <taxon>Kickxellomycetes</taxon>
        <taxon>Kickxellales</taxon>
        <taxon>Kickxellaceae</taxon>
        <taxon>Coemansia</taxon>
    </lineage>
</organism>
<dbReference type="Proteomes" id="UP001140172">
    <property type="component" value="Unassembled WGS sequence"/>
</dbReference>
<reference evidence="3" key="1">
    <citation type="submission" date="2022-07" db="EMBL/GenBank/DDBJ databases">
        <title>Phylogenomic reconstructions and comparative analyses of Kickxellomycotina fungi.</title>
        <authorList>
            <person name="Reynolds N.K."/>
            <person name="Stajich J.E."/>
            <person name="Barry K."/>
            <person name="Grigoriev I.V."/>
            <person name="Crous P."/>
            <person name="Smith M.E."/>
        </authorList>
    </citation>
    <scope>NUCLEOTIDE SEQUENCE</scope>
    <source>
        <strain evidence="3">BCRC 34489</strain>
    </source>
</reference>
<evidence type="ECO:0000259" key="2">
    <source>
        <dbReference type="Pfam" id="PF22788"/>
    </source>
</evidence>
<dbReference type="PANTHER" id="PTHR10758:SF1">
    <property type="entry name" value="COP9 SIGNALOSOME COMPLEX SUBUNIT 3"/>
    <property type="match status" value="1"/>
</dbReference>
<dbReference type="GO" id="GO:0008180">
    <property type="term" value="C:COP9 signalosome"/>
    <property type="evidence" value="ECO:0007669"/>
    <property type="project" value="TreeGrafter"/>
</dbReference>
<sequence>MMVLALNSRQVEMTKQALAAICNGSVQMAQVARVHELIDRLARALGHMATSKNDIPAVCELAIDMVDVMNAQMASQMRDDTQGASFVKQTLGSSKGIRLTPLHIECLRLCILARRRALHEQVARTILDVEFASFGLQSGDTRAQAFMQYCYYAGMIYAALADDASLKKAQKQWMLTFAIPGKFASSIQLEAFKKLTLVKLILDGKPVKLPSFFAPTHVKAIEGPATIYSGIADAFTGTKSMARALSAVREKQVFINKDDNEGLAELMVQRMPALFIKRMGEIYSSMRLGTLAKAIGFDVHPLASHISNADELATILARFIESMNDDSVTVVQQDGSPIDASSTVRFSPACATLSSVPNAPVLSASERIAIEQQWSERIQSQVAQTEALRHKLVHLDRHIALTDEYVNNSREQASNV</sequence>
<proteinExistence type="predicted"/>
<dbReference type="OrthoDB" id="29061at2759"/>
<evidence type="ECO:0000313" key="4">
    <source>
        <dbReference type="Proteomes" id="UP001140172"/>
    </source>
</evidence>
<evidence type="ECO:0000313" key="3">
    <source>
        <dbReference type="EMBL" id="KAJ2781721.1"/>
    </source>
</evidence>
<gene>
    <name evidence="3" type="ORF">GGI15_003140</name>
</gene>
<keyword evidence="1" id="KW-0963">Cytoplasm</keyword>
<dbReference type="InterPro" id="IPR050756">
    <property type="entry name" value="CSN3"/>
</dbReference>
<dbReference type="EMBL" id="JANBUM010000200">
    <property type="protein sequence ID" value="KAJ2781721.1"/>
    <property type="molecule type" value="Genomic_DNA"/>
</dbReference>
<dbReference type="AlphaFoldDB" id="A0A9W8LIS4"/>